<dbReference type="GO" id="GO:0046872">
    <property type="term" value="F:metal ion binding"/>
    <property type="evidence" value="ECO:0007669"/>
    <property type="project" value="UniProtKB-KW"/>
</dbReference>
<gene>
    <name evidence="5" type="ORF">IAA45_00220</name>
</gene>
<evidence type="ECO:0000256" key="2">
    <source>
        <dbReference type="ARBA" id="ARBA00023004"/>
    </source>
</evidence>
<evidence type="ECO:0000256" key="3">
    <source>
        <dbReference type="ARBA" id="ARBA00023014"/>
    </source>
</evidence>
<reference evidence="5" key="2">
    <citation type="submission" date="2021-04" db="EMBL/GenBank/DDBJ databases">
        <authorList>
            <person name="Gilroy R."/>
        </authorList>
    </citation>
    <scope>NUCLEOTIDE SEQUENCE</scope>
    <source>
        <strain evidence="5">ChiSjej1B19-8411</strain>
    </source>
</reference>
<evidence type="ECO:0000256" key="1">
    <source>
        <dbReference type="ARBA" id="ARBA00022723"/>
    </source>
</evidence>
<keyword evidence="2" id="KW-0408">Iron</keyword>
<dbReference type="Pfam" id="PF13237">
    <property type="entry name" value="Fer4_10"/>
    <property type="match status" value="1"/>
</dbReference>
<protein>
    <submittedName>
        <fullName evidence="5">EFR1 family ferrodoxin</fullName>
    </submittedName>
</protein>
<feature type="domain" description="4Fe-4S ferredoxin-type" evidence="4">
    <location>
        <begin position="170"/>
        <end position="200"/>
    </location>
</feature>
<dbReference type="InterPro" id="IPR047964">
    <property type="entry name" value="EFR1-like"/>
</dbReference>
<evidence type="ECO:0000313" key="6">
    <source>
        <dbReference type="Proteomes" id="UP000886817"/>
    </source>
</evidence>
<sequence>MVFYFTGTGNSLFIAKQLEENPESIPQMMRLGRREFAAESIGIVAPVYGHEMPAMVKEFLRKGHFHTDYFYILLTYGNRHGGAAELAKQFCEECGIRVDYINVILMADNWLPAFDMNEQKKEDKQVEKQMEAILGDLREEKKETARVTETDRAAHQQFLERMSQMPADAWQHLIRISDGCVGCGICEQVCPSGSIRVIDGRARHLPGNCQTCLACVHACPQKAIGLTVPEKNPQARYRNAHISLQEIIRANGAGKAASEK</sequence>
<name>A0A9D1WF81_9FIRM</name>
<dbReference type="InterPro" id="IPR029039">
    <property type="entry name" value="Flavoprotein-like_sf"/>
</dbReference>
<comment type="caution">
    <text evidence="5">The sequence shown here is derived from an EMBL/GenBank/DDBJ whole genome shotgun (WGS) entry which is preliminary data.</text>
</comment>
<proteinExistence type="predicted"/>
<evidence type="ECO:0000259" key="4">
    <source>
        <dbReference type="PROSITE" id="PS51379"/>
    </source>
</evidence>
<evidence type="ECO:0000313" key="5">
    <source>
        <dbReference type="EMBL" id="HIX58130.1"/>
    </source>
</evidence>
<dbReference type="AlphaFoldDB" id="A0A9D1WF81"/>
<dbReference type="PROSITE" id="PS51379">
    <property type="entry name" value="4FE4S_FER_2"/>
    <property type="match status" value="2"/>
</dbReference>
<dbReference type="NCBIfam" id="NF038196">
    <property type="entry name" value="ferrodoxin_EFR1"/>
    <property type="match status" value="1"/>
</dbReference>
<dbReference type="EMBL" id="DXEX01000006">
    <property type="protein sequence ID" value="HIX58130.1"/>
    <property type="molecule type" value="Genomic_DNA"/>
</dbReference>
<organism evidence="5 6">
    <name type="scientific">Candidatus Blautia gallistercoris</name>
    <dbReference type="NCBI Taxonomy" id="2838490"/>
    <lineage>
        <taxon>Bacteria</taxon>
        <taxon>Bacillati</taxon>
        <taxon>Bacillota</taxon>
        <taxon>Clostridia</taxon>
        <taxon>Lachnospirales</taxon>
        <taxon>Lachnospiraceae</taxon>
        <taxon>Blautia</taxon>
    </lineage>
</organism>
<dbReference type="Gene3D" id="3.40.50.360">
    <property type="match status" value="1"/>
</dbReference>
<dbReference type="SUPFAM" id="SSF54862">
    <property type="entry name" value="4Fe-4S ferredoxins"/>
    <property type="match status" value="1"/>
</dbReference>
<reference evidence="5" key="1">
    <citation type="journal article" date="2021" name="PeerJ">
        <title>Extensive microbial diversity within the chicken gut microbiome revealed by metagenomics and culture.</title>
        <authorList>
            <person name="Gilroy R."/>
            <person name="Ravi A."/>
            <person name="Getino M."/>
            <person name="Pursley I."/>
            <person name="Horton D.L."/>
            <person name="Alikhan N.F."/>
            <person name="Baker D."/>
            <person name="Gharbi K."/>
            <person name="Hall N."/>
            <person name="Watson M."/>
            <person name="Adriaenssens E.M."/>
            <person name="Foster-Nyarko E."/>
            <person name="Jarju S."/>
            <person name="Secka A."/>
            <person name="Antonio M."/>
            <person name="Oren A."/>
            <person name="Chaudhuri R.R."/>
            <person name="La Ragione R."/>
            <person name="Hildebrand F."/>
            <person name="Pallen M.J."/>
        </authorList>
    </citation>
    <scope>NUCLEOTIDE SEQUENCE</scope>
    <source>
        <strain evidence="5">ChiSjej1B19-8411</strain>
    </source>
</reference>
<accession>A0A9D1WF81</accession>
<keyword evidence="3" id="KW-0411">Iron-sulfur</keyword>
<keyword evidence="1" id="KW-0479">Metal-binding</keyword>
<dbReference type="SUPFAM" id="SSF52218">
    <property type="entry name" value="Flavoproteins"/>
    <property type="match status" value="1"/>
</dbReference>
<dbReference type="Gene3D" id="3.30.70.20">
    <property type="match status" value="1"/>
</dbReference>
<feature type="domain" description="4Fe-4S ferredoxin-type" evidence="4">
    <location>
        <begin position="201"/>
        <end position="229"/>
    </location>
</feature>
<dbReference type="Proteomes" id="UP000886817">
    <property type="component" value="Unassembled WGS sequence"/>
</dbReference>
<dbReference type="InterPro" id="IPR017900">
    <property type="entry name" value="4Fe4S_Fe_S_CS"/>
</dbReference>
<dbReference type="PROSITE" id="PS00198">
    <property type="entry name" value="4FE4S_FER_1"/>
    <property type="match status" value="2"/>
</dbReference>
<dbReference type="InterPro" id="IPR017896">
    <property type="entry name" value="4Fe4S_Fe-S-bd"/>
</dbReference>
<dbReference type="GO" id="GO:0051536">
    <property type="term" value="F:iron-sulfur cluster binding"/>
    <property type="evidence" value="ECO:0007669"/>
    <property type="project" value="UniProtKB-KW"/>
</dbReference>